<dbReference type="Proteomes" id="UP000765509">
    <property type="component" value="Unassembled WGS sequence"/>
</dbReference>
<feature type="compositionally biased region" description="Polar residues" evidence="1">
    <location>
        <begin position="80"/>
        <end position="96"/>
    </location>
</feature>
<evidence type="ECO:0000256" key="1">
    <source>
        <dbReference type="SAM" id="MobiDB-lite"/>
    </source>
</evidence>
<accession>A0A9Q3C5P9</accession>
<evidence type="ECO:0000313" key="2">
    <source>
        <dbReference type="EMBL" id="MBW0477709.1"/>
    </source>
</evidence>
<comment type="caution">
    <text evidence="2">The sequence shown here is derived from an EMBL/GenBank/DDBJ whole genome shotgun (WGS) entry which is preliminary data.</text>
</comment>
<organism evidence="2 3">
    <name type="scientific">Austropuccinia psidii MF-1</name>
    <dbReference type="NCBI Taxonomy" id="1389203"/>
    <lineage>
        <taxon>Eukaryota</taxon>
        <taxon>Fungi</taxon>
        <taxon>Dikarya</taxon>
        <taxon>Basidiomycota</taxon>
        <taxon>Pucciniomycotina</taxon>
        <taxon>Pucciniomycetes</taxon>
        <taxon>Pucciniales</taxon>
        <taxon>Sphaerophragmiaceae</taxon>
        <taxon>Austropuccinia</taxon>
    </lineage>
</organism>
<protein>
    <submittedName>
        <fullName evidence="2">Uncharacterized protein</fullName>
    </submittedName>
</protein>
<dbReference type="EMBL" id="AVOT02004900">
    <property type="protein sequence ID" value="MBW0477709.1"/>
    <property type="molecule type" value="Genomic_DNA"/>
</dbReference>
<proteinExistence type="predicted"/>
<feature type="region of interest" description="Disordered" evidence="1">
    <location>
        <begin position="58"/>
        <end position="96"/>
    </location>
</feature>
<gene>
    <name evidence="2" type="ORF">O181_017424</name>
</gene>
<reference evidence="2" key="1">
    <citation type="submission" date="2021-03" db="EMBL/GenBank/DDBJ databases">
        <title>Draft genome sequence of rust myrtle Austropuccinia psidii MF-1, a brazilian biotype.</title>
        <authorList>
            <person name="Quecine M.C."/>
            <person name="Pachon D.M.R."/>
            <person name="Bonatelli M.L."/>
            <person name="Correr F.H."/>
            <person name="Franceschini L.M."/>
            <person name="Leite T.F."/>
            <person name="Margarido G.R.A."/>
            <person name="Almeida C.A."/>
            <person name="Ferrarezi J.A."/>
            <person name="Labate C.A."/>
        </authorList>
    </citation>
    <scope>NUCLEOTIDE SEQUENCE</scope>
    <source>
        <strain evidence="2">MF-1</strain>
    </source>
</reference>
<keyword evidence="3" id="KW-1185">Reference proteome</keyword>
<sequence>MPKFASPFGKAISNFNTKRGLDINRNRNENIIQDYFNENEDVQDQYLNEERRNEVTAKKAKFKNRLENKSSHYQSPGKISRQSSAIDFTSSKPQAA</sequence>
<evidence type="ECO:0000313" key="3">
    <source>
        <dbReference type="Proteomes" id="UP000765509"/>
    </source>
</evidence>
<dbReference type="AlphaFoldDB" id="A0A9Q3C5P9"/>
<name>A0A9Q3C5P9_9BASI</name>